<dbReference type="NCBIfam" id="TIGR00756">
    <property type="entry name" value="PPR"/>
    <property type="match status" value="7"/>
</dbReference>
<dbReference type="GO" id="GO:0003723">
    <property type="term" value="F:RNA binding"/>
    <property type="evidence" value="ECO:0007669"/>
    <property type="project" value="InterPro"/>
</dbReference>
<dbReference type="Gene3D" id="1.25.40.10">
    <property type="entry name" value="Tetratricopeptide repeat domain"/>
    <property type="match status" value="6"/>
</dbReference>
<dbReference type="InterPro" id="IPR002885">
    <property type="entry name" value="PPR_rpt"/>
</dbReference>
<reference evidence="3 4" key="2">
    <citation type="journal article" date="2017" name="Nature">
        <title>The Apostasia genome and the evolution of orchids.</title>
        <authorList>
            <person name="Zhang G.Q."/>
            <person name="Liu K.W."/>
            <person name="Li Z."/>
            <person name="Lohaus R."/>
            <person name="Hsiao Y.Y."/>
            <person name="Niu S.C."/>
            <person name="Wang J.Y."/>
            <person name="Lin Y.C."/>
            <person name="Xu Q."/>
            <person name="Chen L.J."/>
            <person name="Yoshida K."/>
            <person name="Fujiwara S."/>
            <person name="Wang Z.W."/>
            <person name="Zhang Y.Q."/>
            <person name="Mitsuda N."/>
            <person name="Wang M."/>
            <person name="Liu G.H."/>
            <person name="Pecoraro L."/>
            <person name="Huang H.X."/>
            <person name="Xiao X.J."/>
            <person name="Lin M."/>
            <person name="Wu X.Y."/>
            <person name="Wu W.L."/>
            <person name="Chen Y.Y."/>
            <person name="Chang S.B."/>
            <person name="Sakamoto S."/>
            <person name="Ohme-Takagi M."/>
            <person name="Yagi M."/>
            <person name="Zeng S.J."/>
            <person name="Shen C.Y."/>
            <person name="Yeh C.M."/>
            <person name="Luo Y.B."/>
            <person name="Tsai W.C."/>
            <person name="Van de Peer Y."/>
            <person name="Liu Z.J."/>
        </authorList>
    </citation>
    <scope>NUCLEOTIDE SEQUENCE [LARGE SCALE GENOMIC DNA]</scope>
    <source>
        <tissue evidence="3">The whole plant</tissue>
    </source>
</reference>
<dbReference type="PANTHER" id="PTHR47926:SF468">
    <property type="entry name" value="PENTATRICOPEPTIDE REPEAT-CONTAINING PROTEIN"/>
    <property type="match status" value="1"/>
</dbReference>
<dbReference type="Pfam" id="PF01535">
    <property type="entry name" value="PPR"/>
    <property type="match status" value="8"/>
</dbReference>
<dbReference type="InterPro" id="IPR046848">
    <property type="entry name" value="E_motif"/>
</dbReference>
<feature type="repeat" description="PPR" evidence="2">
    <location>
        <begin position="461"/>
        <end position="495"/>
    </location>
</feature>
<protein>
    <submittedName>
        <fullName evidence="3">Pentatricopeptide repeat-containing protein</fullName>
    </submittedName>
</protein>
<evidence type="ECO:0000313" key="4">
    <source>
        <dbReference type="Proteomes" id="UP000233837"/>
    </source>
</evidence>
<feature type="repeat" description="PPR" evidence="2">
    <location>
        <begin position="268"/>
        <end position="302"/>
    </location>
</feature>
<feature type="repeat" description="PPR" evidence="2">
    <location>
        <begin position="330"/>
        <end position="360"/>
    </location>
</feature>
<dbReference type="Pfam" id="PF20431">
    <property type="entry name" value="E_motif"/>
    <property type="match status" value="1"/>
</dbReference>
<feature type="repeat" description="PPR" evidence="2">
    <location>
        <begin position="361"/>
        <end position="395"/>
    </location>
</feature>
<dbReference type="InterPro" id="IPR011990">
    <property type="entry name" value="TPR-like_helical_dom_sf"/>
</dbReference>
<reference evidence="3 4" key="1">
    <citation type="journal article" date="2016" name="Sci. Rep.">
        <title>The Dendrobium catenatum Lindl. genome sequence provides insights into polysaccharide synthase, floral development and adaptive evolution.</title>
        <authorList>
            <person name="Zhang G.Q."/>
            <person name="Xu Q."/>
            <person name="Bian C."/>
            <person name="Tsai W.C."/>
            <person name="Yeh C.M."/>
            <person name="Liu K.W."/>
            <person name="Yoshida K."/>
            <person name="Zhang L.S."/>
            <person name="Chang S.B."/>
            <person name="Chen F."/>
            <person name="Shi Y."/>
            <person name="Su Y.Y."/>
            <person name="Zhang Y.Q."/>
            <person name="Chen L.J."/>
            <person name="Yin Y."/>
            <person name="Lin M."/>
            <person name="Huang H."/>
            <person name="Deng H."/>
            <person name="Wang Z.W."/>
            <person name="Zhu S.L."/>
            <person name="Zhao X."/>
            <person name="Deng C."/>
            <person name="Niu S.C."/>
            <person name="Huang J."/>
            <person name="Wang M."/>
            <person name="Liu G.H."/>
            <person name="Yang H.J."/>
            <person name="Xiao X.J."/>
            <person name="Hsiao Y.Y."/>
            <person name="Wu W.L."/>
            <person name="Chen Y.Y."/>
            <person name="Mitsuda N."/>
            <person name="Ohme-Takagi M."/>
            <person name="Luo Y.B."/>
            <person name="Van de Peer Y."/>
            <person name="Liu Z.J."/>
        </authorList>
    </citation>
    <scope>NUCLEOTIDE SEQUENCE [LARGE SCALE GENOMIC DNA]</scope>
    <source>
        <tissue evidence="3">The whole plant</tissue>
    </source>
</reference>
<dbReference type="PROSITE" id="PS51375">
    <property type="entry name" value="PPR"/>
    <property type="match status" value="6"/>
</dbReference>
<dbReference type="Pfam" id="PF12854">
    <property type="entry name" value="PPR_1"/>
    <property type="match status" value="1"/>
</dbReference>
<feature type="repeat" description="PPR" evidence="2">
    <location>
        <begin position="59"/>
        <end position="93"/>
    </location>
</feature>
<accession>A0A2I0WGH0</accession>
<gene>
    <name evidence="3" type="primary">PCMP-E10</name>
    <name evidence="3" type="ORF">MA16_Dca004934</name>
</gene>
<evidence type="ECO:0000256" key="1">
    <source>
        <dbReference type="ARBA" id="ARBA00022737"/>
    </source>
</evidence>
<dbReference type="Proteomes" id="UP000233837">
    <property type="component" value="Unassembled WGS sequence"/>
</dbReference>
<proteinExistence type="predicted"/>
<dbReference type="EMBL" id="KZ502668">
    <property type="protein sequence ID" value="PKU74743.1"/>
    <property type="molecule type" value="Genomic_DNA"/>
</dbReference>
<dbReference type="PANTHER" id="PTHR47926">
    <property type="entry name" value="PENTATRICOPEPTIDE REPEAT-CONTAINING PROTEIN"/>
    <property type="match status" value="1"/>
</dbReference>
<dbReference type="AlphaFoldDB" id="A0A2I0WGH0"/>
<dbReference type="Pfam" id="PF13041">
    <property type="entry name" value="PPR_2"/>
    <property type="match status" value="2"/>
</dbReference>
<organism evidence="3 4">
    <name type="scientific">Dendrobium catenatum</name>
    <dbReference type="NCBI Taxonomy" id="906689"/>
    <lineage>
        <taxon>Eukaryota</taxon>
        <taxon>Viridiplantae</taxon>
        <taxon>Streptophyta</taxon>
        <taxon>Embryophyta</taxon>
        <taxon>Tracheophyta</taxon>
        <taxon>Spermatophyta</taxon>
        <taxon>Magnoliopsida</taxon>
        <taxon>Liliopsida</taxon>
        <taxon>Asparagales</taxon>
        <taxon>Orchidaceae</taxon>
        <taxon>Epidendroideae</taxon>
        <taxon>Malaxideae</taxon>
        <taxon>Dendrobiinae</taxon>
        <taxon>Dendrobium</taxon>
    </lineage>
</organism>
<sequence>MRSLVRLSSIRTFSAASAATATDTAAAGCRQQNKALSDLIRRGRLREARQVFDSLPYRNVFIWNSMISGYARHGEVARARKLFDEMPRRDLISWNCMISGYVNSYDRSELMEARRLFDQMPVRDVVSWNTIISGYTRHGKMVEAMQLFGGMHERNVISWNTVITGFLRAGDIKSAVELFEIMPVQDAASLNALVSGLIQNNFLEEATKILLRSTKVSEIEGAVDAFNTLIVGYGRVGRLKEAQSVFNLIPCEQNQNSPSRRTKIFQRNVVSWNSMIMCYVKAGDLLSARKLFDEMPVRDLVSWNTMITGYSQALEMEEAEFLFRQVDEPDVRSWNTMIFGFTQKGELEKARNFFDDLPHKEIVTWNTMIAGYEQNGDFEGAIGLFSEMLPAGERFDKHTMSSLLSACAALASLRQGTQIHQLIIKALVPDTPINNSLITMYSRCGCVIEAMCVFENMEQRDVISWNSMIGGFAHHGFAMEALHLFKEMKIAKIRPTQITFVSVLHACGHAGLVEDGKREFDSMVKEFELLPNVEHYSVLVDLIGRHGKLDEALEVIKDMVIPPDRAVWGALLGACRIHNKPGLADIAAEALAAIEPNGCASYVLRYNIHADEGRWQEALQVRESMDRKGVFKHPGYSWIELQNKVHVFIAGDCSHPLSEDIYSLIETCNRFIRDSHMD</sequence>
<keyword evidence="4" id="KW-1185">Reference proteome</keyword>
<evidence type="ECO:0000313" key="3">
    <source>
        <dbReference type="EMBL" id="PKU74743.1"/>
    </source>
</evidence>
<dbReference type="InterPro" id="IPR046960">
    <property type="entry name" value="PPR_At4g14850-like_plant"/>
</dbReference>
<feature type="repeat" description="PPR" evidence="2">
    <location>
        <begin position="124"/>
        <end position="158"/>
    </location>
</feature>
<dbReference type="FunFam" id="1.25.40.10:FF:000090">
    <property type="entry name" value="Pentatricopeptide repeat-containing protein, chloroplastic"/>
    <property type="match status" value="1"/>
</dbReference>
<evidence type="ECO:0000256" key="2">
    <source>
        <dbReference type="PROSITE-ProRule" id="PRU00708"/>
    </source>
</evidence>
<name>A0A2I0WGH0_9ASPA</name>
<keyword evidence="1" id="KW-0677">Repeat</keyword>
<dbReference type="GO" id="GO:0009451">
    <property type="term" value="P:RNA modification"/>
    <property type="evidence" value="ECO:0007669"/>
    <property type="project" value="InterPro"/>
</dbReference>